<feature type="compositionally biased region" description="Basic residues" evidence="1">
    <location>
        <begin position="1"/>
        <end position="11"/>
    </location>
</feature>
<protein>
    <submittedName>
        <fullName evidence="2">Uncharacterized protein</fullName>
    </submittedName>
</protein>
<feature type="region of interest" description="Disordered" evidence="1">
    <location>
        <begin position="72"/>
        <end position="99"/>
    </location>
</feature>
<evidence type="ECO:0000256" key="1">
    <source>
        <dbReference type="SAM" id="MobiDB-lite"/>
    </source>
</evidence>
<dbReference type="Proteomes" id="UP000601435">
    <property type="component" value="Unassembled WGS sequence"/>
</dbReference>
<evidence type="ECO:0000313" key="3">
    <source>
        <dbReference type="Proteomes" id="UP000601435"/>
    </source>
</evidence>
<proteinExistence type="predicted"/>
<comment type="caution">
    <text evidence="2">The sequence shown here is derived from an EMBL/GenBank/DDBJ whole genome shotgun (WGS) entry which is preliminary data.</text>
</comment>
<organism evidence="2 3">
    <name type="scientific">Symbiodinium necroappetens</name>
    <dbReference type="NCBI Taxonomy" id="1628268"/>
    <lineage>
        <taxon>Eukaryota</taxon>
        <taxon>Sar</taxon>
        <taxon>Alveolata</taxon>
        <taxon>Dinophyceae</taxon>
        <taxon>Suessiales</taxon>
        <taxon>Symbiodiniaceae</taxon>
        <taxon>Symbiodinium</taxon>
    </lineage>
</organism>
<feature type="non-terminal residue" evidence="2">
    <location>
        <position position="113"/>
    </location>
</feature>
<sequence length="113" mass="12934">SLASKRPRPRQRPLMAPTGAGMRLRLLGRVPGRLTRRRLGKSTLRRLRLAGRQWGRMASRKWSRLRRRFLAKRKARTSQGDRRRATIPGPPASVAAKTPGSRRFTLWSSPVIM</sequence>
<evidence type="ECO:0000313" key="2">
    <source>
        <dbReference type="EMBL" id="CAE7901337.1"/>
    </source>
</evidence>
<gene>
    <name evidence="2" type="ORF">SNEC2469_LOCUS30351</name>
</gene>
<accession>A0A813BHT9</accession>
<reference evidence="2" key="1">
    <citation type="submission" date="2021-02" db="EMBL/GenBank/DDBJ databases">
        <authorList>
            <person name="Dougan E. K."/>
            <person name="Rhodes N."/>
            <person name="Thang M."/>
            <person name="Chan C."/>
        </authorList>
    </citation>
    <scope>NUCLEOTIDE SEQUENCE</scope>
</reference>
<feature type="region of interest" description="Disordered" evidence="1">
    <location>
        <begin position="1"/>
        <end position="20"/>
    </location>
</feature>
<dbReference type="EMBL" id="CAJNJA010070616">
    <property type="protein sequence ID" value="CAE7901337.1"/>
    <property type="molecule type" value="Genomic_DNA"/>
</dbReference>
<keyword evidence="3" id="KW-1185">Reference proteome</keyword>
<dbReference type="AlphaFoldDB" id="A0A813BHT9"/>
<name>A0A813BHT9_9DINO</name>